<evidence type="ECO:0000313" key="1">
    <source>
        <dbReference type="EMBL" id="EME86549.1"/>
    </source>
</evidence>
<sequence>MQISLLYMHRFRWTQIHYDHVESVSRSTAPSGSLPPCLMMPNDQSMFVVCSAVEDQIGFTLEDSIGEAKHHARILVLLFLFLY</sequence>
<reference evidence="1 2" key="1">
    <citation type="journal article" date="2012" name="PLoS Pathog.">
        <title>Diverse lifestyles and strategies of plant pathogenesis encoded in the genomes of eighteen Dothideomycetes fungi.</title>
        <authorList>
            <person name="Ohm R.A."/>
            <person name="Feau N."/>
            <person name="Henrissat B."/>
            <person name="Schoch C.L."/>
            <person name="Horwitz B.A."/>
            <person name="Barry K.W."/>
            <person name="Condon B.J."/>
            <person name="Copeland A.C."/>
            <person name="Dhillon B."/>
            <person name="Glaser F."/>
            <person name="Hesse C.N."/>
            <person name="Kosti I."/>
            <person name="LaButti K."/>
            <person name="Lindquist E.A."/>
            <person name="Lucas S."/>
            <person name="Salamov A.A."/>
            <person name="Bradshaw R.E."/>
            <person name="Ciuffetti L."/>
            <person name="Hamelin R.C."/>
            <person name="Kema G.H.J."/>
            <person name="Lawrence C."/>
            <person name="Scott J.A."/>
            <person name="Spatafora J.W."/>
            <person name="Turgeon B.G."/>
            <person name="de Wit P.J.G.M."/>
            <person name="Zhong S."/>
            <person name="Goodwin S.B."/>
            <person name="Grigoriev I.V."/>
        </authorList>
    </citation>
    <scope>NUCLEOTIDE SEQUENCE [LARGE SCALE GENOMIC DNA]</scope>
    <source>
        <strain evidence="1 2">CIRAD86</strain>
    </source>
</reference>
<dbReference type="VEuPathDB" id="FungiDB:MYCFIDRAFT_206848"/>
<gene>
    <name evidence="1" type="ORF">MYCFIDRAFT_206848</name>
</gene>
<dbReference type="RefSeq" id="XP_007923780.1">
    <property type="nucleotide sequence ID" value="XM_007925589.1"/>
</dbReference>
<dbReference type="AlphaFoldDB" id="M3A604"/>
<proteinExistence type="predicted"/>
<keyword evidence="2" id="KW-1185">Reference proteome</keyword>
<dbReference type="EMBL" id="KB446556">
    <property type="protein sequence ID" value="EME86549.1"/>
    <property type="molecule type" value="Genomic_DNA"/>
</dbReference>
<accession>M3A604</accession>
<evidence type="ECO:0000313" key="2">
    <source>
        <dbReference type="Proteomes" id="UP000016932"/>
    </source>
</evidence>
<dbReference type="Proteomes" id="UP000016932">
    <property type="component" value="Unassembled WGS sequence"/>
</dbReference>
<dbReference type="GeneID" id="19336515"/>
<protein>
    <submittedName>
        <fullName evidence="1">Uncharacterized protein</fullName>
    </submittedName>
</protein>
<organism evidence="1 2">
    <name type="scientific">Pseudocercospora fijiensis (strain CIRAD86)</name>
    <name type="common">Black leaf streak disease fungus</name>
    <name type="synonym">Mycosphaerella fijiensis</name>
    <dbReference type="NCBI Taxonomy" id="383855"/>
    <lineage>
        <taxon>Eukaryota</taxon>
        <taxon>Fungi</taxon>
        <taxon>Dikarya</taxon>
        <taxon>Ascomycota</taxon>
        <taxon>Pezizomycotina</taxon>
        <taxon>Dothideomycetes</taxon>
        <taxon>Dothideomycetidae</taxon>
        <taxon>Mycosphaerellales</taxon>
        <taxon>Mycosphaerellaceae</taxon>
        <taxon>Pseudocercospora</taxon>
    </lineage>
</organism>
<dbReference type="HOGENOM" id="CLU_2543535_0_0_1"/>
<dbReference type="KEGG" id="pfj:MYCFIDRAFT_206848"/>
<name>M3A604_PSEFD</name>